<protein>
    <submittedName>
        <fullName evidence="1">Uncharacterized protein</fullName>
    </submittedName>
</protein>
<comment type="caution">
    <text evidence="1">The sequence shown here is derived from an EMBL/GenBank/DDBJ whole genome shotgun (WGS) entry which is preliminary data.</text>
</comment>
<evidence type="ECO:0000313" key="2">
    <source>
        <dbReference type="Proteomes" id="UP000324222"/>
    </source>
</evidence>
<gene>
    <name evidence="1" type="ORF">E2C01_056570</name>
</gene>
<evidence type="ECO:0000313" key="1">
    <source>
        <dbReference type="EMBL" id="MPC62484.1"/>
    </source>
</evidence>
<organism evidence="1 2">
    <name type="scientific">Portunus trituberculatus</name>
    <name type="common">Swimming crab</name>
    <name type="synonym">Neptunus trituberculatus</name>
    <dbReference type="NCBI Taxonomy" id="210409"/>
    <lineage>
        <taxon>Eukaryota</taxon>
        <taxon>Metazoa</taxon>
        <taxon>Ecdysozoa</taxon>
        <taxon>Arthropoda</taxon>
        <taxon>Crustacea</taxon>
        <taxon>Multicrustacea</taxon>
        <taxon>Malacostraca</taxon>
        <taxon>Eumalacostraca</taxon>
        <taxon>Eucarida</taxon>
        <taxon>Decapoda</taxon>
        <taxon>Pleocyemata</taxon>
        <taxon>Brachyura</taxon>
        <taxon>Eubrachyura</taxon>
        <taxon>Portunoidea</taxon>
        <taxon>Portunidae</taxon>
        <taxon>Portuninae</taxon>
        <taxon>Portunus</taxon>
    </lineage>
</organism>
<proteinExistence type="predicted"/>
<sequence length="57" mass="6574">MKNYQQNAKECFSQDCGRTTDVHCQPVYQHYINTERDSSGCEKGDDRALIMTKCRAV</sequence>
<dbReference type="AlphaFoldDB" id="A0A5B7H0X0"/>
<name>A0A5B7H0X0_PORTR</name>
<reference evidence="1 2" key="1">
    <citation type="submission" date="2019-05" db="EMBL/GenBank/DDBJ databases">
        <title>Another draft genome of Portunus trituberculatus and its Hox gene families provides insights of decapod evolution.</title>
        <authorList>
            <person name="Jeong J.-H."/>
            <person name="Song I."/>
            <person name="Kim S."/>
            <person name="Choi T."/>
            <person name="Kim D."/>
            <person name="Ryu S."/>
            <person name="Kim W."/>
        </authorList>
    </citation>
    <scope>NUCLEOTIDE SEQUENCE [LARGE SCALE GENOMIC DNA]</scope>
    <source>
        <tissue evidence="1">Muscle</tissue>
    </source>
</reference>
<dbReference type="Proteomes" id="UP000324222">
    <property type="component" value="Unassembled WGS sequence"/>
</dbReference>
<accession>A0A5B7H0X0</accession>
<keyword evidence="2" id="KW-1185">Reference proteome</keyword>
<dbReference type="EMBL" id="VSRR010019735">
    <property type="protein sequence ID" value="MPC62484.1"/>
    <property type="molecule type" value="Genomic_DNA"/>
</dbReference>